<dbReference type="EMBL" id="JRWP01000004">
    <property type="protein sequence ID" value="KGY09848.1"/>
    <property type="molecule type" value="Genomic_DNA"/>
</dbReference>
<dbReference type="SUPFAM" id="SSF56784">
    <property type="entry name" value="HAD-like"/>
    <property type="match status" value="1"/>
</dbReference>
<dbReference type="STRING" id="379097.SE23_07800"/>
<sequence>MNHVMLDIDGTLIQSYELDEQCFVSAVQEVTGLTLSSDWEAYPHATDKGILQTFVERQAPHYSFETLERLVKPVFIRNIANTLRDEPAKEIPGARDFVSYLLQSDQHIVSIATGGWGETAKLKLESAGFNPNGLVMASSNDHHSRTQIMRVAQSKADQSAELPVTYFGDASWDVKACKKLGINLVIVGNRTQHHQQINDFSYLNSVLRYL</sequence>
<accession>A0A0A5JPG7</accession>
<evidence type="ECO:0000313" key="1">
    <source>
        <dbReference type="EMBL" id="KGY09848.1"/>
    </source>
</evidence>
<dbReference type="AlphaFoldDB" id="A0A0A5JPG7"/>
<protein>
    <submittedName>
        <fullName evidence="1">Haloacid dehalogenase</fullName>
    </submittedName>
</protein>
<reference evidence="1 2" key="1">
    <citation type="submission" date="2014-10" db="EMBL/GenBank/DDBJ databases">
        <title>Genome sequencing of Vibrio sinaloensis T08.</title>
        <authorList>
            <person name="Chan K.-G."/>
            <person name="Mohamad N.I."/>
        </authorList>
    </citation>
    <scope>NUCLEOTIDE SEQUENCE [LARGE SCALE GENOMIC DNA]</scope>
    <source>
        <strain evidence="1 2">T08</strain>
    </source>
</reference>
<dbReference type="OrthoDB" id="9807630at2"/>
<name>A0A0A5JPG7_PHOS4</name>
<organism evidence="1 2">
    <name type="scientific">Photobacterium sp. (strain ATCC 43367)</name>
    <dbReference type="NCBI Taxonomy" id="379097"/>
    <lineage>
        <taxon>Bacteria</taxon>
        <taxon>Pseudomonadati</taxon>
        <taxon>Pseudomonadota</taxon>
        <taxon>Gammaproteobacteria</taxon>
        <taxon>Vibrionales</taxon>
        <taxon>Vibrionaceae</taxon>
        <taxon>Vibrio</taxon>
        <taxon>Vibrio oreintalis group</taxon>
    </lineage>
</organism>
<dbReference type="Proteomes" id="UP000030451">
    <property type="component" value="Unassembled WGS sequence"/>
</dbReference>
<proteinExistence type="predicted"/>
<dbReference type="InterPro" id="IPR023198">
    <property type="entry name" value="PGP-like_dom2"/>
</dbReference>
<dbReference type="Gene3D" id="3.40.50.1000">
    <property type="entry name" value="HAD superfamily/HAD-like"/>
    <property type="match status" value="1"/>
</dbReference>
<dbReference type="InterPro" id="IPR023214">
    <property type="entry name" value="HAD_sf"/>
</dbReference>
<dbReference type="Pfam" id="PF13419">
    <property type="entry name" value="HAD_2"/>
    <property type="match status" value="1"/>
</dbReference>
<dbReference type="InterPro" id="IPR036412">
    <property type="entry name" value="HAD-like_sf"/>
</dbReference>
<evidence type="ECO:0000313" key="2">
    <source>
        <dbReference type="Proteomes" id="UP000030451"/>
    </source>
</evidence>
<dbReference type="Gene3D" id="1.10.150.240">
    <property type="entry name" value="Putative phosphatase, domain 2"/>
    <property type="match status" value="1"/>
</dbReference>
<dbReference type="InterPro" id="IPR041492">
    <property type="entry name" value="HAD_2"/>
</dbReference>
<gene>
    <name evidence="1" type="ORF">NM06_02710</name>
</gene>
<dbReference type="RefSeq" id="WP_038187760.1">
    <property type="nucleotide sequence ID" value="NZ_JRWP01000004.1"/>
</dbReference>
<comment type="caution">
    <text evidence="1">The sequence shown here is derived from an EMBL/GenBank/DDBJ whole genome shotgun (WGS) entry which is preliminary data.</text>
</comment>